<reference evidence="8" key="1">
    <citation type="submission" date="2023-06" db="EMBL/GenBank/DDBJ databases">
        <title>Reference genome for the Northern bat (Eptesicus nilssonii), a most northern bat species.</title>
        <authorList>
            <person name="Laine V.N."/>
            <person name="Pulliainen A.T."/>
            <person name="Lilley T.M."/>
        </authorList>
    </citation>
    <scope>NUCLEOTIDE SEQUENCE</scope>
    <source>
        <strain evidence="8">BLF_Eptnil</strain>
        <tissue evidence="8">Kidney</tissue>
    </source>
</reference>
<evidence type="ECO:0000256" key="4">
    <source>
        <dbReference type="ARBA" id="ARBA00023212"/>
    </source>
</evidence>
<keyword evidence="4" id="KW-0206">Cytoskeleton</keyword>
<dbReference type="GO" id="GO:0005525">
    <property type="term" value="F:GTP binding"/>
    <property type="evidence" value="ECO:0007669"/>
    <property type="project" value="UniProtKB-KW"/>
</dbReference>
<dbReference type="PROSITE" id="PS51719">
    <property type="entry name" value="G_SEPTIN"/>
    <property type="match status" value="1"/>
</dbReference>
<keyword evidence="9" id="KW-1185">Reference proteome</keyword>
<evidence type="ECO:0000313" key="8">
    <source>
        <dbReference type="EMBL" id="KAK1344786.1"/>
    </source>
</evidence>
<dbReference type="Pfam" id="PF00735">
    <property type="entry name" value="Septin"/>
    <property type="match status" value="2"/>
</dbReference>
<organism evidence="8 9">
    <name type="scientific">Cnephaeus nilssonii</name>
    <name type="common">Northern bat</name>
    <name type="synonym">Eptesicus nilssonii</name>
    <dbReference type="NCBI Taxonomy" id="3371016"/>
    <lineage>
        <taxon>Eukaryota</taxon>
        <taxon>Metazoa</taxon>
        <taxon>Chordata</taxon>
        <taxon>Craniata</taxon>
        <taxon>Vertebrata</taxon>
        <taxon>Euteleostomi</taxon>
        <taxon>Mammalia</taxon>
        <taxon>Eutheria</taxon>
        <taxon>Laurasiatheria</taxon>
        <taxon>Chiroptera</taxon>
        <taxon>Yangochiroptera</taxon>
        <taxon>Vespertilionidae</taxon>
        <taxon>Cnephaeus</taxon>
    </lineage>
</organism>
<dbReference type="CDD" id="cd01850">
    <property type="entry name" value="CDC_Septin"/>
    <property type="match status" value="1"/>
</dbReference>
<feature type="region of interest" description="Disordered" evidence="6">
    <location>
        <begin position="207"/>
        <end position="235"/>
    </location>
</feature>
<evidence type="ECO:0000259" key="7">
    <source>
        <dbReference type="PROSITE" id="PS51719"/>
    </source>
</evidence>
<dbReference type="InterPro" id="IPR016491">
    <property type="entry name" value="Septin"/>
</dbReference>
<comment type="caution">
    <text evidence="8">The sequence shown here is derived from an EMBL/GenBank/DDBJ whole genome shotgun (WGS) entry which is preliminary data.</text>
</comment>
<comment type="similarity">
    <text evidence="5">Belongs to the TRAFAC class TrmE-Era-EngA-EngB-Septin-like GTPase superfamily. Septin GTPase family.</text>
</comment>
<feature type="domain" description="Septin-type G" evidence="7">
    <location>
        <begin position="114"/>
        <end position="432"/>
    </location>
</feature>
<feature type="region of interest" description="Disordered" evidence="6">
    <location>
        <begin position="52"/>
        <end position="91"/>
    </location>
</feature>
<dbReference type="FunFam" id="3.40.50.300:FF:001781">
    <property type="entry name" value="septin-12 isoform X2"/>
    <property type="match status" value="1"/>
</dbReference>
<dbReference type="AlphaFoldDB" id="A0AA40I8D4"/>
<name>A0AA40I8D4_CNENI</name>
<proteinExistence type="inferred from homology"/>
<protein>
    <recommendedName>
        <fullName evidence="7">Septin-type G domain-containing protein</fullName>
    </recommendedName>
</protein>
<dbReference type="GO" id="GO:0005856">
    <property type="term" value="C:cytoskeleton"/>
    <property type="evidence" value="ECO:0007669"/>
    <property type="project" value="UniProtKB-SubCell"/>
</dbReference>
<evidence type="ECO:0000313" key="9">
    <source>
        <dbReference type="Proteomes" id="UP001177744"/>
    </source>
</evidence>
<keyword evidence="2 5" id="KW-0547">Nucleotide-binding</keyword>
<accession>A0AA40I8D4</accession>
<dbReference type="InterPro" id="IPR030379">
    <property type="entry name" value="G_SEPTIN_dom"/>
</dbReference>
<dbReference type="InterPro" id="IPR027417">
    <property type="entry name" value="P-loop_NTPase"/>
</dbReference>
<sequence>MAGSGVGAGVQEKQIPGKVHVQMELVSLQRQLPWAPLTKPLGPWAPGGWTATLFSPPHPDNRHRRALGPMDPLRRSPSPGSSRPTSPRTPSCEMLGYVGIEAVLDQLKIKAMKMGFEFNIMVVGQSGLGKSTMVNTLFKSKMWKSTPPGLAQGPMPQTLQLHSVTHVIEEKGVKLKLTVTDTPGFGDQINNDNLFVYMMSVHNSPAKIEGSQRGQLPKGPRETGGAPGHSPEVGSIPHPSWDPILGYINGQYEQYLQEEILITRQRHIPDTRVHCCVYFVPPTGHSLRPLDIEFLQRLCRTVNVVPVIARADSLTIEERENFRRTIQHNLRTHCIDVYPQQCFDEDINDKILNCKIRDRIPFAVVGADREHLVNGRCVLGRKTKWGIIEVENMEHCEFPLLRDLLIRSHLQDLKDITHNVHYENYRVCRLNESHMLPRGPGWVNLDPTPASPPAIPGPSKVCRWAQDNPSEEY</sequence>
<evidence type="ECO:0000256" key="5">
    <source>
        <dbReference type="RuleBase" id="RU004560"/>
    </source>
</evidence>
<dbReference type="Proteomes" id="UP001177744">
    <property type="component" value="Unassembled WGS sequence"/>
</dbReference>
<dbReference type="Gene3D" id="3.40.50.300">
    <property type="entry name" value="P-loop containing nucleotide triphosphate hydrolases"/>
    <property type="match status" value="1"/>
</dbReference>
<gene>
    <name evidence="8" type="ORF">QTO34_013487</name>
</gene>
<evidence type="ECO:0000256" key="2">
    <source>
        <dbReference type="ARBA" id="ARBA00022741"/>
    </source>
</evidence>
<dbReference type="SUPFAM" id="SSF52540">
    <property type="entry name" value="P-loop containing nucleoside triphosphate hydrolases"/>
    <property type="match status" value="1"/>
</dbReference>
<keyword evidence="3 5" id="KW-0342">GTP-binding</keyword>
<evidence type="ECO:0000256" key="3">
    <source>
        <dbReference type="ARBA" id="ARBA00023134"/>
    </source>
</evidence>
<evidence type="ECO:0000256" key="6">
    <source>
        <dbReference type="SAM" id="MobiDB-lite"/>
    </source>
</evidence>
<feature type="compositionally biased region" description="Low complexity" evidence="6">
    <location>
        <begin position="75"/>
        <end position="91"/>
    </location>
</feature>
<evidence type="ECO:0000256" key="1">
    <source>
        <dbReference type="ARBA" id="ARBA00004245"/>
    </source>
</evidence>
<comment type="subcellular location">
    <subcellularLocation>
        <location evidence="1">Cytoplasm</location>
        <location evidence="1">Cytoskeleton</location>
    </subcellularLocation>
</comment>
<dbReference type="EMBL" id="JAULJE010000003">
    <property type="protein sequence ID" value="KAK1344786.1"/>
    <property type="molecule type" value="Genomic_DNA"/>
</dbReference>
<dbReference type="PANTHER" id="PTHR18884">
    <property type="entry name" value="SEPTIN"/>
    <property type="match status" value="1"/>
</dbReference>
<keyword evidence="4" id="KW-0963">Cytoplasm</keyword>